<dbReference type="GeneID" id="114842178"/>
<evidence type="ECO:0000313" key="3">
    <source>
        <dbReference type="RefSeq" id="XP_028983590.1"/>
    </source>
</evidence>
<dbReference type="RefSeq" id="XP_028983590.1">
    <property type="nucleotide sequence ID" value="XM_029127757.3"/>
</dbReference>
<dbReference type="AlphaFoldDB" id="A0A6P7KQ25"/>
<evidence type="ECO:0000313" key="2">
    <source>
        <dbReference type="Proteomes" id="UP000515150"/>
    </source>
</evidence>
<sequence>MEDGPNGSTDSGEYKVADMTDVIREKKKRPRRKLCYLTNKKSSSKQWKDKLSLEDIDGMFDDLDSSSPGNDISPLQDTDESDQSKRGISPVLQKRSLIVKLPGSGRDILNFARRSLAPELENVAALNVPFKLHEPVKTSSLIQEKLVLEATVEEDNERALVVPQVLDFEEPNTDLVTITSPSAKHTSQRSYKTSVTAEFPAASHWQEDPSLAHRMHSVRSINQDPAGLHDDPVQPVSDAAALSKHQRIDDSIPGPGRFQPVLLFQPPTSPLTTTGHGR</sequence>
<organism evidence="2 3">
    <name type="scientific">Betta splendens</name>
    <name type="common">Siamese fighting fish</name>
    <dbReference type="NCBI Taxonomy" id="158456"/>
    <lineage>
        <taxon>Eukaryota</taxon>
        <taxon>Metazoa</taxon>
        <taxon>Chordata</taxon>
        <taxon>Craniata</taxon>
        <taxon>Vertebrata</taxon>
        <taxon>Euteleostomi</taxon>
        <taxon>Actinopterygii</taxon>
        <taxon>Neopterygii</taxon>
        <taxon>Teleostei</taxon>
        <taxon>Neoteleostei</taxon>
        <taxon>Acanthomorphata</taxon>
        <taxon>Anabantaria</taxon>
        <taxon>Anabantiformes</taxon>
        <taxon>Anabantoidei</taxon>
        <taxon>Osphronemidae</taxon>
        <taxon>Betta</taxon>
    </lineage>
</organism>
<feature type="region of interest" description="Disordered" evidence="1">
    <location>
        <begin position="1"/>
        <end position="23"/>
    </location>
</feature>
<name>A0A6P7KQ25_BETSP</name>
<protein>
    <submittedName>
        <fullName evidence="3">Uncharacterized protein LOC114842178 isoform X2</fullName>
    </submittedName>
</protein>
<accession>A0A6P7KQ25</accession>
<feature type="region of interest" description="Disordered" evidence="1">
    <location>
        <begin position="241"/>
        <end position="278"/>
    </location>
</feature>
<gene>
    <name evidence="3" type="primary">LOC114842178</name>
</gene>
<reference evidence="3" key="1">
    <citation type="submission" date="2025-08" db="UniProtKB">
        <authorList>
            <consortium name="RefSeq"/>
        </authorList>
    </citation>
    <scope>IDENTIFICATION</scope>
</reference>
<keyword evidence="2" id="KW-1185">Reference proteome</keyword>
<proteinExistence type="predicted"/>
<evidence type="ECO:0000256" key="1">
    <source>
        <dbReference type="SAM" id="MobiDB-lite"/>
    </source>
</evidence>
<feature type="region of interest" description="Disordered" evidence="1">
    <location>
        <begin position="58"/>
        <end position="89"/>
    </location>
</feature>
<feature type="compositionally biased region" description="Basic and acidic residues" evidence="1">
    <location>
        <begin position="12"/>
        <end position="23"/>
    </location>
</feature>
<feature type="compositionally biased region" description="Polar residues" evidence="1">
    <location>
        <begin position="65"/>
        <end position="76"/>
    </location>
</feature>
<dbReference type="Proteomes" id="UP000515150">
    <property type="component" value="Chromosome 15"/>
</dbReference>
<feature type="compositionally biased region" description="Polar residues" evidence="1">
    <location>
        <begin position="1"/>
        <end position="11"/>
    </location>
</feature>